<organism evidence="1">
    <name type="scientific">viral metagenome</name>
    <dbReference type="NCBI Taxonomy" id="1070528"/>
    <lineage>
        <taxon>unclassified sequences</taxon>
        <taxon>metagenomes</taxon>
        <taxon>organismal metagenomes</taxon>
    </lineage>
</organism>
<reference evidence="1" key="1">
    <citation type="journal article" date="2020" name="Nature">
        <title>Giant virus diversity and host interactions through global metagenomics.</title>
        <authorList>
            <person name="Schulz F."/>
            <person name="Roux S."/>
            <person name="Paez-Espino D."/>
            <person name="Jungbluth S."/>
            <person name="Walsh D.A."/>
            <person name="Denef V.J."/>
            <person name="McMahon K.D."/>
            <person name="Konstantinidis K.T."/>
            <person name="Eloe-Fadrosh E.A."/>
            <person name="Kyrpides N.C."/>
            <person name="Woyke T."/>
        </authorList>
    </citation>
    <scope>NUCLEOTIDE SEQUENCE</scope>
    <source>
        <strain evidence="1">GVMAG-M-3300027759-42</strain>
    </source>
</reference>
<dbReference type="AlphaFoldDB" id="A0A6C0LBQ6"/>
<evidence type="ECO:0000313" key="1">
    <source>
        <dbReference type="EMBL" id="QHU26692.1"/>
    </source>
</evidence>
<accession>A0A6C0LBQ6</accession>
<proteinExistence type="predicted"/>
<name>A0A6C0LBQ6_9ZZZZ</name>
<protein>
    <submittedName>
        <fullName evidence="1">Uncharacterized protein</fullName>
    </submittedName>
</protein>
<sequence>MNGQLDTKLLNSLPEDVIMNHILPYTYLPQPPRLMMDVRSFYTDFSILENAYTYDFNYDVLIYDMICFCNRSRIPSYNTHNSFVKLLNRMFRMKKWTYSTCNNFVFVVFHRDVVLNPERKIKFLWGMLNPRERTLFINNYVIEDDYV</sequence>
<dbReference type="EMBL" id="MN740444">
    <property type="protein sequence ID" value="QHU26692.1"/>
    <property type="molecule type" value="Genomic_DNA"/>
</dbReference>